<sequence>MLKVAFQRKLLFTINCDGEIVYNEIKLPISSLRWAKSDFERVTAQLEAKGITLADIDSNDNLMGTVIVA</sequence>
<name>A0A9D4G2H5_DREPO</name>
<accession>A0A9D4G2H5</accession>
<dbReference type="EMBL" id="JAIWYP010000006">
    <property type="protein sequence ID" value="KAH3809026.1"/>
    <property type="molecule type" value="Genomic_DNA"/>
</dbReference>
<reference evidence="1" key="1">
    <citation type="journal article" date="2019" name="bioRxiv">
        <title>The Genome of the Zebra Mussel, Dreissena polymorpha: A Resource for Invasive Species Research.</title>
        <authorList>
            <person name="McCartney M.A."/>
            <person name="Auch B."/>
            <person name="Kono T."/>
            <person name="Mallez S."/>
            <person name="Zhang Y."/>
            <person name="Obille A."/>
            <person name="Becker A."/>
            <person name="Abrahante J.E."/>
            <person name="Garbe J."/>
            <person name="Badalamenti J.P."/>
            <person name="Herman A."/>
            <person name="Mangelson H."/>
            <person name="Liachko I."/>
            <person name="Sullivan S."/>
            <person name="Sone E.D."/>
            <person name="Koren S."/>
            <person name="Silverstein K.A.T."/>
            <person name="Beckman K.B."/>
            <person name="Gohl D.M."/>
        </authorList>
    </citation>
    <scope>NUCLEOTIDE SEQUENCE</scope>
    <source>
        <strain evidence="1">Duluth1</strain>
        <tissue evidence="1">Whole animal</tissue>
    </source>
</reference>
<reference evidence="1" key="2">
    <citation type="submission" date="2020-11" db="EMBL/GenBank/DDBJ databases">
        <authorList>
            <person name="McCartney M.A."/>
            <person name="Auch B."/>
            <person name="Kono T."/>
            <person name="Mallez S."/>
            <person name="Becker A."/>
            <person name="Gohl D.M."/>
            <person name="Silverstein K.A.T."/>
            <person name="Koren S."/>
            <person name="Bechman K.B."/>
            <person name="Herman A."/>
            <person name="Abrahante J.E."/>
            <person name="Garbe J."/>
        </authorList>
    </citation>
    <scope>NUCLEOTIDE SEQUENCE</scope>
    <source>
        <strain evidence="1">Duluth1</strain>
        <tissue evidence="1">Whole animal</tissue>
    </source>
</reference>
<gene>
    <name evidence="1" type="ORF">DPMN_137389</name>
</gene>
<keyword evidence="2" id="KW-1185">Reference proteome</keyword>
<protein>
    <submittedName>
        <fullName evidence="1">Uncharacterized protein</fullName>
    </submittedName>
</protein>
<evidence type="ECO:0000313" key="2">
    <source>
        <dbReference type="Proteomes" id="UP000828390"/>
    </source>
</evidence>
<comment type="caution">
    <text evidence="1">The sequence shown here is derived from an EMBL/GenBank/DDBJ whole genome shotgun (WGS) entry which is preliminary data.</text>
</comment>
<evidence type="ECO:0000313" key="1">
    <source>
        <dbReference type="EMBL" id="KAH3809026.1"/>
    </source>
</evidence>
<proteinExistence type="predicted"/>
<dbReference type="Proteomes" id="UP000828390">
    <property type="component" value="Unassembled WGS sequence"/>
</dbReference>
<dbReference type="AlphaFoldDB" id="A0A9D4G2H5"/>
<organism evidence="1 2">
    <name type="scientific">Dreissena polymorpha</name>
    <name type="common">Zebra mussel</name>
    <name type="synonym">Mytilus polymorpha</name>
    <dbReference type="NCBI Taxonomy" id="45954"/>
    <lineage>
        <taxon>Eukaryota</taxon>
        <taxon>Metazoa</taxon>
        <taxon>Spiralia</taxon>
        <taxon>Lophotrochozoa</taxon>
        <taxon>Mollusca</taxon>
        <taxon>Bivalvia</taxon>
        <taxon>Autobranchia</taxon>
        <taxon>Heteroconchia</taxon>
        <taxon>Euheterodonta</taxon>
        <taxon>Imparidentia</taxon>
        <taxon>Neoheterodontei</taxon>
        <taxon>Myida</taxon>
        <taxon>Dreissenoidea</taxon>
        <taxon>Dreissenidae</taxon>
        <taxon>Dreissena</taxon>
    </lineage>
</organism>